<dbReference type="InterPro" id="IPR032109">
    <property type="entry name" value="Big_3_5"/>
</dbReference>
<proteinExistence type="predicted"/>
<feature type="transmembrane region" description="Helical" evidence="2">
    <location>
        <begin position="1039"/>
        <end position="1060"/>
    </location>
</feature>
<protein>
    <recommendedName>
        <fullName evidence="3">Bacterial Ig-like domain-containing protein</fullName>
    </recommendedName>
</protein>
<sequence>MGAPPPGPAGRRRAPLRGRQRTLGAVLAAARLRPGVDAVHRCAHQPPQHDRKEELTVTARSPGRREAALATTLAVGFSALLLPAPSAAAAEGPAPEPSEYQVVSGVHTDVAATFLDEGRLTLAAKADLPGATGTRLDPDEVWFHLEDDARVVLPGDYGFIAPAGTDVWLAPESNPGADRLWPGFNTESIDRGTIDADVTTFTLTSIEGPGELEVFAGGGIGTIERLWSSQDAAIRSFDIGWTHKHANWAFTQAGTYTLGVEATASINGVAQSSSASYTFVVGDAPRAVATTTTLTASTIDLTTGDPLTLTATIEPADTEGHVEFHSGTTVLGHESVVEGSAVFATSAPAVGRHSLTAVFVPAVANNAGTSRSQPLTVTVTDDSGVGFGIAGIQETYRVGDHLEARVVGHTLGEGQVYQWHWRPVGAESAYVITGGGQEAAGRLRVALDASYDDYEVSVVIRENSAVVTRSAWVPLVVGSDDDPIGGSFLEGDSYLGDPIAFTLDRPATAGETVRLAYRFETGPWNSAADISTQIDATTLHVHPTNALNGPSWVVQTLRDGVVVAQSESVTKSILAREVNVQGFQPVYRVGQTMSLSAEVYPALEGASYLWQLIKWNSETSTLDRVTLKEGPGPDNLRVELPLEASHDGWQLAFEVSPAAGSSYDSIVGWHYATLAVSDIDPDTQLFYLEGLAGHYHQGGDVNLTLVADPALARGDTIAWEWLWPGSQAWSALPDASGLSHVLVAEQALDGVQIRATLTFSGGTETLVAEPVAIEVDDHGAAPIQVVTVTGDVVADGSATVSEGDAVSLTAAVANGTVLDAFQWFVKEPGATAPAPINGATSATYEFTATLAHGGAELSVALVKPDGTPAYGPSAPVTLQVEESGEEPPPSGKPSEAPSDRSPADLGETPAGGIALDATSVAPGDFLRLGLGDAHAEAWVAAWLFSGPTLLGGDWLRATAAGSVTVQVPSDATAGEHRLAVFTSDGALIGWAELTVTGGGDGTGGSTGDDTDSGTGADTGDRDAGTDDGTPVLATTGSSVHAAALTVALVLALAGAALLAVGRRRWSSTR</sequence>
<organism evidence="4 5">
    <name type="scientific">Occultella glacieicola</name>
    <dbReference type="NCBI Taxonomy" id="2518684"/>
    <lineage>
        <taxon>Bacteria</taxon>
        <taxon>Bacillati</taxon>
        <taxon>Actinomycetota</taxon>
        <taxon>Actinomycetes</taxon>
        <taxon>Micrococcales</taxon>
        <taxon>Ruaniaceae</taxon>
        <taxon>Occultella</taxon>
    </lineage>
</organism>
<feature type="region of interest" description="Disordered" evidence="1">
    <location>
        <begin position="870"/>
        <end position="912"/>
    </location>
</feature>
<dbReference type="NCBIfam" id="TIGR03769">
    <property type="entry name" value="P_ac_wall_RPT"/>
    <property type="match status" value="1"/>
</dbReference>
<accession>A0ABY2DXA2</accession>
<dbReference type="NCBIfam" id="NF038134">
    <property type="entry name" value="choice_anch_M"/>
    <property type="match status" value="1"/>
</dbReference>
<comment type="caution">
    <text evidence="4">The sequence shown here is derived from an EMBL/GenBank/DDBJ whole genome shotgun (WGS) entry which is preliminary data.</text>
</comment>
<dbReference type="Pfam" id="PF16640">
    <property type="entry name" value="Big_3_5"/>
    <property type="match status" value="1"/>
</dbReference>
<dbReference type="InterPro" id="IPR022435">
    <property type="entry name" value="Surface-anchored_actinobac"/>
</dbReference>
<reference evidence="4 5" key="1">
    <citation type="submission" date="2019-03" db="EMBL/GenBank/DDBJ databases">
        <title>Genomic features of bacteria from cold environments.</title>
        <authorList>
            <person name="Shen L."/>
        </authorList>
    </citation>
    <scope>NUCLEOTIDE SEQUENCE [LARGE SCALE GENOMIC DNA]</scope>
    <source>
        <strain evidence="5">T3246-1</strain>
    </source>
</reference>
<evidence type="ECO:0000313" key="5">
    <source>
        <dbReference type="Proteomes" id="UP000504882"/>
    </source>
</evidence>
<keyword evidence="5" id="KW-1185">Reference proteome</keyword>
<dbReference type="Gene3D" id="2.60.40.10">
    <property type="entry name" value="Immunoglobulins"/>
    <property type="match status" value="1"/>
</dbReference>
<evidence type="ECO:0000256" key="2">
    <source>
        <dbReference type="SAM" id="Phobius"/>
    </source>
</evidence>
<evidence type="ECO:0000313" key="4">
    <source>
        <dbReference type="EMBL" id="TDE88778.1"/>
    </source>
</evidence>
<gene>
    <name evidence="4" type="ORF">EXU48_22060</name>
</gene>
<evidence type="ECO:0000256" key="1">
    <source>
        <dbReference type="SAM" id="MobiDB-lite"/>
    </source>
</evidence>
<keyword evidence="2" id="KW-0812">Transmembrane</keyword>
<feature type="region of interest" description="Disordered" evidence="1">
    <location>
        <begin position="998"/>
        <end position="1031"/>
    </location>
</feature>
<dbReference type="InterPro" id="IPR013783">
    <property type="entry name" value="Ig-like_fold"/>
</dbReference>
<keyword evidence="2" id="KW-0472">Membrane</keyword>
<keyword evidence="2" id="KW-1133">Transmembrane helix</keyword>
<dbReference type="Proteomes" id="UP000504882">
    <property type="component" value="Unassembled WGS sequence"/>
</dbReference>
<evidence type="ECO:0000259" key="3">
    <source>
        <dbReference type="Pfam" id="PF16640"/>
    </source>
</evidence>
<name>A0ABY2DXA2_9MICO</name>
<feature type="domain" description="Bacterial Ig-like" evidence="3">
    <location>
        <begin position="294"/>
        <end position="380"/>
    </location>
</feature>
<dbReference type="EMBL" id="SMNA01000015">
    <property type="protein sequence ID" value="TDE88778.1"/>
    <property type="molecule type" value="Genomic_DNA"/>
</dbReference>